<dbReference type="Proteomes" id="UP000075260">
    <property type="component" value="Unassembled WGS sequence"/>
</dbReference>
<accession>A0A150QNH4</accession>
<comment type="caution">
    <text evidence="1">The sequence shown here is derived from an EMBL/GenBank/DDBJ whole genome shotgun (WGS) entry which is preliminary data.</text>
</comment>
<proteinExistence type="predicted"/>
<dbReference type="EMBL" id="JEMA01000466">
    <property type="protein sequence ID" value="KYF69531.1"/>
    <property type="molecule type" value="Genomic_DNA"/>
</dbReference>
<sequence length="345" mass="36689">MARPAESTERTALVALGSELARSHAWDVLIHALQVRLSLDKREGLPELLRHSERQEATGPICDAGRLAAAFVGKLRVDGRGALADAMLSLLGGGPIDADPVLWLDEVRGKIATRSEEAATLRAHGRHEIARMVEDTLSLDLRVALRERLCADGRHDLADAVSRAIFAHEARERLGAGTPAPAQPPVPATHDEPAPDVAARWALADTLGRTHPADVLACALVTRLRAEGRDVLAGSIMMIWARGVAGPIVDPARLAADLVAQLRAEGRGELADAIASLVRGAAIDRDPCEIMAVWLNELAGPIVAPGPLAAALVSVLRRQRRDRLAEGVDGLMSADRWTDVPPPGT</sequence>
<protein>
    <submittedName>
        <fullName evidence="1">Uncharacterized protein</fullName>
    </submittedName>
</protein>
<dbReference type="OrthoDB" id="5532761at2"/>
<dbReference type="RefSeq" id="WP_061608346.1">
    <property type="nucleotide sequence ID" value="NZ_JEMA01000466.1"/>
</dbReference>
<name>A0A150QNH4_SORCE</name>
<reference evidence="1 2" key="1">
    <citation type="submission" date="2014-02" db="EMBL/GenBank/DDBJ databases">
        <title>The small core and large imbalanced accessory genome model reveals a collaborative survival strategy of Sorangium cellulosum strains in nature.</title>
        <authorList>
            <person name="Han K."/>
            <person name="Peng R."/>
            <person name="Blom J."/>
            <person name="Li Y.-Z."/>
        </authorList>
    </citation>
    <scope>NUCLEOTIDE SEQUENCE [LARGE SCALE GENOMIC DNA]</scope>
    <source>
        <strain evidence="1 2">So0008-312</strain>
    </source>
</reference>
<dbReference type="AlphaFoldDB" id="A0A150QNH4"/>
<gene>
    <name evidence="1" type="ORF">BE15_06885</name>
</gene>
<evidence type="ECO:0000313" key="2">
    <source>
        <dbReference type="Proteomes" id="UP000075260"/>
    </source>
</evidence>
<evidence type="ECO:0000313" key="1">
    <source>
        <dbReference type="EMBL" id="KYF69531.1"/>
    </source>
</evidence>
<organism evidence="1 2">
    <name type="scientific">Sorangium cellulosum</name>
    <name type="common">Polyangium cellulosum</name>
    <dbReference type="NCBI Taxonomy" id="56"/>
    <lineage>
        <taxon>Bacteria</taxon>
        <taxon>Pseudomonadati</taxon>
        <taxon>Myxococcota</taxon>
        <taxon>Polyangia</taxon>
        <taxon>Polyangiales</taxon>
        <taxon>Polyangiaceae</taxon>
        <taxon>Sorangium</taxon>
    </lineage>
</organism>